<evidence type="ECO:0000259" key="6">
    <source>
        <dbReference type="PROSITE" id="PS50893"/>
    </source>
</evidence>
<dbReference type="CDD" id="cd03263">
    <property type="entry name" value="ABC_subfamily_A"/>
    <property type="match status" value="1"/>
</dbReference>
<evidence type="ECO:0000256" key="4">
    <source>
        <dbReference type="ARBA" id="ARBA00022741"/>
    </source>
</evidence>
<evidence type="ECO:0000256" key="3">
    <source>
        <dbReference type="ARBA" id="ARBA00022458"/>
    </source>
</evidence>
<dbReference type="RefSeq" id="WP_187255492.1">
    <property type="nucleotide sequence ID" value="NZ_JBHULF010000006.1"/>
</dbReference>
<dbReference type="PANTHER" id="PTHR42711">
    <property type="entry name" value="ABC TRANSPORTER ATP-BINDING PROTEIN"/>
    <property type="match status" value="1"/>
</dbReference>
<comment type="caution">
    <text evidence="7">The sequence shown here is derived from an EMBL/GenBank/DDBJ whole genome shotgun (WGS) entry which is preliminary data.</text>
</comment>
<keyword evidence="8" id="KW-1185">Reference proteome</keyword>
<dbReference type="SUPFAM" id="SSF52540">
    <property type="entry name" value="P-loop containing nucleoside triphosphate hydrolases"/>
    <property type="match status" value="1"/>
</dbReference>
<organism evidence="7 8">
    <name type="scientific">Flavihumibacter stibioxidans</name>
    <dbReference type="NCBI Taxonomy" id="1834163"/>
    <lineage>
        <taxon>Bacteria</taxon>
        <taxon>Pseudomonadati</taxon>
        <taxon>Bacteroidota</taxon>
        <taxon>Chitinophagia</taxon>
        <taxon>Chitinophagales</taxon>
        <taxon>Chitinophagaceae</taxon>
        <taxon>Flavihumibacter</taxon>
    </lineage>
</organism>
<dbReference type="InterPro" id="IPR003593">
    <property type="entry name" value="AAA+_ATPase"/>
</dbReference>
<dbReference type="Proteomes" id="UP000765802">
    <property type="component" value="Unassembled WGS sequence"/>
</dbReference>
<sequence>MLEISHLHKTYRNAAEPSLSGLSLSFGKNIIAGLLGPNGAGKTTTISIICGLVKADSGSVKVLGYDLATGLEEIKKLIGVVPQSIALYPTLTAVENLEYIGKLYGIGSRELKEKIRLYLHAFGLEKSAHKAIRHYSGGMKRRANIIASLLHAPELLILDEPTAGVDVQSRNMILAFLQDYHRQGHSIIYTSHLLEEAQQLCHEVAIIDHGQLVVKGKPSNLMTENSATSLEQVFLHLTGYSLRD</sequence>
<evidence type="ECO:0000256" key="1">
    <source>
        <dbReference type="ARBA" id="ARBA00005417"/>
    </source>
</evidence>
<evidence type="ECO:0000313" key="7">
    <source>
        <dbReference type="EMBL" id="MBC6490167.1"/>
    </source>
</evidence>
<protein>
    <submittedName>
        <fullName evidence="7">ABC transporter ATP-binding protein</fullName>
    </submittedName>
</protein>
<dbReference type="PROSITE" id="PS00211">
    <property type="entry name" value="ABC_TRANSPORTER_1"/>
    <property type="match status" value="1"/>
</dbReference>
<keyword evidence="2" id="KW-0813">Transport</keyword>
<feature type="domain" description="ABC transporter" evidence="6">
    <location>
        <begin position="2"/>
        <end position="234"/>
    </location>
</feature>
<dbReference type="InterPro" id="IPR050763">
    <property type="entry name" value="ABC_transporter_ATP-binding"/>
</dbReference>
<keyword evidence="5 7" id="KW-0067">ATP-binding</keyword>
<accession>A0ABR7M567</accession>
<dbReference type="PROSITE" id="PS50893">
    <property type="entry name" value="ABC_TRANSPORTER_2"/>
    <property type="match status" value="1"/>
</dbReference>
<dbReference type="PANTHER" id="PTHR42711:SF5">
    <property type="entry name" value="ABC TRANSPORTER ATP-BINDING PROTEIN NATA"/>
    <property type="match status" value="1"/>
</dbReference>
<proteinExistence type="inferred from homology"/>
<dbReference type="InterPro" id="IPR017871">
    <property type="entry name" value="ABC_transporter-like_CS"/>
</dbReference>
<dbReference type="Pfam" id="PF00005">
    <property type="entry name" value="ABC_tran"/>
    <property type="match status" value="1"/>
</dbReference>
<dbReference type="SMART" id="SM00382">
    <property type="entry name" value="AAA"/>
    <property type="match status" value="1"/>
</dbReference>
<gene>
    <name evidence="7" type="ORF">BC349_04250</name>
</gene>
<evidence type="ECO:0000313" key="8">
    <source>
        <dbReference type="Proteomes" id="UP000765802"/>
    </source>
</evidence>
<dbReference type="InterPro" id="IPR003439">
    <property type="entry name" value="ABC_transporter-like_ATP-bd"/>
</dbReference>
<evidence type="ECO:0000256" key="5">
    <source>
        <dbReference type="ARBA" id="ARBA00022840"/>
    </source>
</evidence>
<name>A0ABR7M567_9BACT</name>
<dbReference type="EMBL" id="MBUA01000001">
    <property type="protein sequence ID" value="MBC6490167.1"/>
    <property type="molecule type" value="Genomic_DNA"/>
</dbReference>
<reference evidence="7 8" key="1">
    <citation type="submission" date="2016-07" db="EMBL/GenBank/DDBJ databases">
        <title>Genome analysis of Flavihumibacter stibioxidans YS-17.</title>
        <authorList>
            <person name="Shi K."/>
            <person name="Han Y."/>
            <person name="Wang G."/>
        </authorList>
    </citation>
    <scope>NUCLEOTIDE SEQUENCE [LARGE SCALE GENOMIC DNA]</scope>
    <source>
        <strain evidence="7 8">YS-17</strain>
    </source>
</reference>
<evidence type="ECO:0000256" key="2">
    <source>
        <dbReference type="ARBA" id="ARBA00022448"/>
    </source>
</evidence>
<keyword evidence="4" id="KW-0547">Nucleotide-binding</keyword>
<dbReference type="GO" id="GO:0005524">
    <property type="term" value="F:ATP binding"/>
    <property type="evidence" value="ECO:0007669"/>
    <property type="project" value="UniProtKB-KW"/>
</dbReference>
<keyword evidence="3" id="KW-0536">Nodulation</keyword>
<dbReference type="InterPro" id="IPR027417">
    <property type="entry name" value="P-loop_NTPase"/>
</dbReference>
<dbReference type="Gene3D" id="3.40.50.300">
    <property type="entry name" value="P-loop containing nucleotide triphosphate hydrolases"/>
    <property type="match status" value="1"/>
</dbReference>
<comment type="similarity">
    <text evidence="1">Belongs to the ABC transporter superfamily.</text>
</comment>